<keyword evidence="3" id="KW-1185">Reference proteome</keyword>
<dbReference type="EMBL" id="JACXAH010000013">
    <property type="protein sequence ID" value="MBD1372652.1"/>
    <property type="molecule type" value="Genomic_DNA"/>
</dbReference>
<feature type="signal peptide" evidence="1">
    <location>
        <begin position="1"/>
        <end position="21"/>
    </location>
</feature>
<accession>A0A926NA28</accession>
<dbReference type="InterPro" id="IPR051922">
    <property type="entry name" value="Bact_Sporulation_Assoc"/>
</dbReference>
<proteinExistence type="predicted"/>
<dbReference type="AlphaFoldDB" id="A0A926NA28"/>
<gene>
    <name evidence="2" type="ORF">IC620_09825</name>
</gene>
<dbReference type="RefSeq" id="WP_191142068.1">
    <property type="nucleotide sequence ID" value="NZ_JACXAH010000013.1"/>
</dbReference>
<dbReference type="PANTHER" id="PTHR30032">
    <property type="entry name" value="N-ACETYLMURAMOYL-L-ALANINE AMIDASE-RELATED"/>
    <property type="match status" value="1"/>
</dbReference>
<name>A0A926NA28_9BACL</name>
<dbReference type="Proteomes" id="UP000661691">
    <property type="component" value="Unassembled WGS sequence"/>
</dbReference>
<dbReference type="Gene3D" id="2.60.40.10">
    <property type="entry name" value="Immunoglobulins"/>
    <property type="match status" value="1"/>
</dbReference>
<organism evidence="2 3">
    <name type="scientific">Polycladospora coralii</name>
    <dbReference type="NCBI Taxonomy" id="2771432"/>
    <lineage>
        <taxon>Bacteria</taxon>
        <taxon>Bacillati</taxon>
        <taxon>Bacillota</taxon>
        <taxon>Bacilli</taxon>
        <taxon>Bacillales</taxon>
        <taxon>Thermoactinomycetaceae</taxon>
        <taxon>Polycladospora</taxon>
    </lineage>
</organism>
<evidence type="ECO:0000256" key="1">
    <source>
        <dbReference type="SAM" id="SignalP"/>
    </source>
</evidence>
<sequence length="576" mass="62613">MFNKIYLKLAALLLAAMVIMGNTSHDVYDQSKPTAELSDEIITISNQNVVDQIKSFQSHKEEILKDVSAKSSVSDIQTLRTPSERDPVTYTGKVSNYHTPEYVFKIADTSKIQITAEHTSTISTVIDYLLFSRDSSGEMHFYTDGDELPAGNYSFVVTTSKEEQIDYRYILSGIHFSEPPDTVLPKVTFNKPLDRVERVSSPITDITISGNTDSHSEITLNGGDYQPLSPSFDQSFPLKKGSNSIEVRSVRPSGNTLYDEFNPLSLDLTRIEGKDNYEISANVAKLLPDSSTILLARGDLFTDGLSGSSIAGLYQAPLLLTETEKLPLSVENEIKRRKPSRAIILGGTSSVSPQVEARLKALNIAEITRYDGPNRFAVSADVATHLNQSLGTKQSDTAIIASGLVFSDAASASSVAHKEMLPILLVGTQSIPTEIKTFVKNHPNVKNYVIVGGPATVSDAVVTELKTAYGKNVKRISGANRFEVGVNIADTFKLDKRNIVLATGFDSFADALVGAQLAASLSPMSSPLLLTTTNTLQPSTSNYISDISGFNQQIYIVGNSESVSPEVEDKLKGYLK</sequence>
<dbReference type="Gene3D" id="3.40.50.12090">
    <property type="match status" value="1"/>
</dbReference>
<dbReference type="InterPro" id="IPR013783">
    <property type="entry name" value="Ig-like_fold"/>
</dbReference>
<evidence type="ECO:0000313" key="2">
    <source>
        <dbReference type="EMBL" id="MBD1372652.1"/>
    </source>
</evidence>
<comment type="caution">
    <text evidence="2">The sequence shown here is derived from an EMBL/GenBank/DDBJ whole genome shotgun (WGS) entry which is preliminary data.</text>
</comment>
<reference evidence="2" key="1">
    <citation type="submission" date="2020-09" db="EMBL/GenBank/DDBJ databases">
        <title>A novel bacterium of genus Hazenella, isolated from South China Sea.</title>
        <authorList>
            <person name="Huang H."/>
            <person name="Mo K."/>
            <person name="Hu Y."/>
        </authorList>
    </citation>
    <scope>NUCLEOTIDE SEQUENCE</scope>
    <source>
        <strain evidence="2">IB182357</strain>
    </source>
</reference>
<keyword evidence="1" id="KW-0732">Signal</keyword>
<dbReference type="PANTHER" id="PTHR30032:SF8">
    <property type="entry name" value="GERMINATION-SPECIFIC N-ACETYLMURAMOYL-L-ALANINE AMIDASE"/>
    <property type="match status" value="1"/>
</dbReference>
<dbReference type="Pfam" id="PF04122">
    <property type="entry name" value="CW_binding_2"/>
    <property type="match status" value="3"/>
</dbReference>
<protein>
    <submittedName>
        <fullName evidence="2">Cell wall-binding repeat-containing protein</fullName>
    </submittedName>
</protein>
<feature type="chain" id="PRO_5039519283" evidence="1">
    <location>
        <begin position="22"/>
        <end position="576"/>
    </location>
</feature>
<evidence type="ECO:0000313" key="3">
    <source>
        <dbReference type="Proteomes" id="UP000661691"/>
    </source>
</evidence>
<dbReference type="InterPro" id="IPR007253">
    <property type="entry name" value="Cell_wall-bd_2"/>
</dbReference>